<accession>A0ABD0KUM1</accession>
<reference evidence="1 2" key="1">
    <citation type="journal article" date="2023" name="Sci. Data">
        <title>Genome assembly of the Korean intertidal mud-creeper Batillaria attramentaria.</title>
        <authorList>
            <person name="Patra A.K."/>
            <person name="Ho P.T."/>
            <person name="Jun S."/>
            <person name="Lee S.J."/>
            <person name="Kim Y."/>
            <person name="Won Y.J."/>
        </authorList>
    </citation>
    <scope>NUCLEOTIDE SEQUENCE [LARGE SCALE GENOMIC DNA]</scope>
    <source>
        <strain evidence="1">Wonlab-2016</strain>
    </source>
</reference>
<proteinExistence type="predicted"/>
<sequence>MNGMPAATSNTPTTFASLPSLADCQTLHTATTATATAPTSKTRTACLFCALPLEYDYDPCTPLLAECEKQQTKPLTNKLYG</sequence>
<organism evidence="1 2">
    <name type="scientific">Batillaria attramentaria</name>
    <dbReference type="NCBI Taxonomy" id="370345"/>
    <lineage>
        <taxon>Eukaryota</taxon>
        <taxon>Metazoa</taxon>
        <taxon>Spiralia</taxon>
        <taxon>Lophotrochozoa</taxon>
        <taxon>Mollusca</taxon>
        <taxon>Gastropoda</taxon>
        <taxon>Caenogastropoda</taxon>
        <taxon>Sorbeoconcha</taxon>
        <taxon>Cerithioidea</taxon>
        <taxon>Batillariidae</taxon>
        <taxon>Batillaria</taxon>
    </lineage>
</organism>
<evidence type="ECO:0000313" key="1">
    <source>
        <dbReference type="EMBL" id="KAK7490525.1"/>
    </source>
</evidence>
<gene>
    <name evidence="1" type="ORF">BaRGS_00018311</name>
</gene>
<comment type="caution">
    <text evidence="1">The sequence shown here is derived from an EMBL/GenBank/DDBJ whole genome shotgun (WGS) entry which is preliminary data.</text>
</comment>
<evidence type="ECO:0000313" key="2">
    <source>
        <dbReference type="Proteomes" id="UP001519460"/>
    </source>
</evidence>
<name>A0ABD0KUM1_9CAEN</name>
<keyword evidence="2" id="KW-1185">Reference proteome</keyword>
<dbReference type="AlphaFoldDB" id="A0ABD0KUM1"/>
<dbReference type="EMBL" id="JACVVK020000126">
    <property type="protein sequence ID" value="KAK7490525.1"/>
    <property type="molecule type" value="Genomic_DNA"/>
</dbReference>
<dbReference type="Proteomes" id="UP001519460">
    <property type="component" value="Unassembled WGS sequence"/>
</dbReference>
<protein>
    <submittedName>
        <fullName evidence="1">Uncharacterized protein</fullName>
    </submittedName>
</protein>